<dbReference type="AlphaFoldDB" id="A0A6C0GHA3"/>
<name>A0A6C0GHA3_9BACT</name>
<sequence>MYKQILSNLTGGRRLVIADVHGCLKTMKALVESKIKLSQKDQLFLLGDYINKGKNSAGVLDYIIELIKQNYKLYPLRGNHEQRFLDACHEFKKLKNTSDQFPFSTQWKSSLDLLDERGQPQQKYIELLEQFPYYYELDKFYVVHAGFNFDSSTPFTDYSSMVLVRNLHSNPTSKVIVHGHQIHQLHEIIHKVKTRSTIIPLDNGCYKKLSLRNVLRNAFLWRKIGNLCCLNLDTFELLVQKNID</sequence>
<dbReference type="PANTHER" id="PTHR42850">
    <property type="entry name" value="METALLOPHOSPHOESTERASE"/>
    <property type="match status" value="1"/>
</dbReference>
<gene>
    <name evidence="2" type="ORF">GXP67_12175</name>
</gene>
<evidence type="ECO:0000259" key="1">
    <source>
        <dbReference type="Pfam" id="PF00149"/>
    </source>
</evidence>
<dbReference type="EMBL" id="CP048222">
    <property type="protein sequence ID" value="QHT67337.1"/>
    <property type="molecule type" value="Genomic_DNA"/>
</dbReference>
<dbReference type="InterPro" id="IPR004843">
    <property type="entry name" value="Calcineurin-like_PHP"/>
</dbReference>
<dbReference type="GO" id="GO:0110154">
    <property type="term" value="P:RNA decapping"/>
    <property type="evidence" value="ECO:0007669"/>
    <property type="project" value="TreeGrafter"/>
</dbReference>
<proteinExistence type="predicted"/>
<evidence type="ECO:0000313" key="3">
    <source>
        <dbReference type="Proteomes" id="UP000480178"/>
    </source>
</evidence>
<protein>
    <submittedName>
        <fullName evidence="2">Serine/threonine protein phosphatase</fullName>
    </submittedName>
</protein>
<dbReference type="InterPro" id="IPR029052">
    <property type="entry name" value="Metallo-depent_PP-like"/>
</dbReference>
<dbReference type="InterPro" id="IPR050126">
    <property type="entry name" value="Ap4A_hydrolase"/>
</dbReference>
<evidence type="ECO:0000313" key="2">
    <source>
        <dbReference type="EMBL" id="QHT67337.1"/>
    </source>
</evidence>
<accession>A0A6C0GHA3</accession>
<dbReference type="KEGG" id="rhoz:GXP67_12175"/>
<dbReference type="SUPFAM" id="SSF56300">
    <property type="entry name" value="Metallo-dependent phosphatases"/>
    <property type="match status" value="1"/>
</dbReference>
<dbReference type="GO" id="GO:0005737">
    <property type="term" value="C:cytoplasm"/>
    <property type="evidence" value="ECO:0007669"/>
    <property type="project" value="TreeGrafter"/>
</dbReference>
<dbReference type="PANTHER" id="PTHR42850:SF4">
    <property type="entry name" value="ZINC-DEPENDENT ENDOPOLYPHOSPHATASE"/>
    <property type="match status" value="1"/>
</dbReference>
<organism evidence="2 3">
    <name type="scientific">Rhodocytophaga rosea</name>
    <dbReference type="NCBI Taxonomy" id="2704465"/>
    <lineage>
        <taxon>Bacteria</taxon>
        <taxon>Pseudomonadati</taxon>
        <taxon>Bacteroidota</taxon>
        <taxon>Cytophagia</taxon>
        <taxon>Cytophagales</taxon>
        <taxon>Rhodocytophagaceae</taxon>
        <taxon>Rhodocytophaga</taxon>
    </lineage>
</organism>
<dbReference type="Pfam" id="PF00149">
    <property type="entry name" value="Metallophos"/>
    <property type="match status" value="1"/>
</dbReference>
<feature type="domain" description="Calcineurin-like phosphoesterase" evidence="1">
    <location>
        <begin position="14"/>
        <end position="183"/>
    </location>
</feature>
<keyword evidence="3" id="KW-1185">Reference proteome</keyword>
<dbReference type="Gene3D" id="3.60.21.10">
    <property type="match status" value="1"/>
</dbReference>
<reference evidence="2 3" key="1">
    <citation type="submission" date="2020-01" db="EMBL/GenBank/DDBJ databases">
        <authorList>
            <person name="Kim M.K."/>
        </authorList>
    </citation>
    <scope>NUCLEOTIDE SEQUENCE [LARGE SCALE GENOMIC DNA]</scope>
    <source>
        <strain evidence="2 3">172606-1</strain>
    </source>
</reference>
<dbReference type="Proteomes" id="UP000480178">
    <property type="component" value="Chromosome"/>
</dbReference>
<dbReference type="GO" id="GO:0016791">
    <property type="term" value="F:phosphatase activity"/>
    <property type="evidence" value="ECO:0007669"/>
    <property type="project" value="TreeGrafter"/>
</dbReference>
<dbReference type="GO" id="GO:0008803">
    <property type="term" value="F:bis(5'-nucleosyl)-tetraphosphatase (symmetrical) activity"/>
    <property type="evidence" value="ECO:0007669"/>
    <property type="project" value="TreeGrafter"/>
</dbReference>